<dbReference type="EMBL" id="BJNV01000096">
    <property type="protein sequence ID" value="GEC97534.1"/>
    <property type="molecule type" value="Genomic_DNA"/>
</dbReference>
<comment type="caution">
    <text evidence="1">The sequence shown here is derived from an EMBL/GenBank/DDBJ whole genome shotgun (WGS) entry which is preliminary data.</text>
</comment>
<reference evidence="1 2" key="1">
    <citation type="submission" date="2019-06" db="EMBL/GenBank/DDBJ databases">
        <title>Whole genome shotgun sequence of Zoogloea ramigera NBRC 15342.</title>
        <authorList>
            <person name="Hosoyama A."/>
            <person name="Uohara A."/>
            <person name="Ohji S."/>
            <person name="Ichikawa N."/>
        </authorList>
    </citation>
    <scope>NUCLEOTIDE SEQUENCE [LARGE SCALE GENOMIC DNA]</scope>
    <source>
        <strain evidence="1 2">NBRC 15342</strain>
    </source>
</reference>
<dbReference type="AlphaFoldDB" id="A0A4Y4D1B8"/>
<proteinExistence type="predicted"/>
<sequence>MITALVTGKLAALAQSRSDGPSGRPFVTARLQVRQDAGDFVAVFASAADPAVMRTLLEAEPGATLTLGGELVASVWMPEDGSPVRPSLRLHADQVTVLRPSRRRVRQLREKGEVSS</sequence>
<keyword evidence="2" id="KW-1185">Reference proteome</keyword>
<protein>
    <recommendedName>
        <fullName evidence="3">Single-stranded DNA-binding protein</fullName>
    </recommendedName>
</protein>
<evidence type="ECO:0000313" key="1">
    <source>
        <dbReference type="EMBL" id="GEC97534.1"/>
    </source>
</evidence>
<evidence type="ECO:0008006" key="3">
    <source>
        <dbReference type="Google" id="ProtNLM"/>
    </source>
</evidence>
<gene>
    <name evidence="1" type="ORF">ZRA01_36070</name>
</gene>
<evidence type="ECO:0000313" key="2">
    <source>
        <dbReference type="Proteomes" id="UP000318422"/>
    </source>
</evidence>
<organism evidence="1 2">
    <name type="scientific">Zoogloea ramigera</name>
    <dbReference type="NCBI Taxonomy" id="350"/>
    <lineage>
        <taxon>Bacteria</taxon>
        <taxon>Pseudomonadati</taxon>
        <taxon>Pseudomonadota</taxon>
        <taxon>Betaproteobacteria</taxon>
        <taxon>Rhodocyclales</taxon>
        <taxon>Zoogloeaceae</taxon>
        <taxon>Zoogloea</taxon>
    </lineage>
</organism>
<dbReference type="OrthoDB" id="8813484at2"/>
<name>A0A4Y4D1B8_ZOORA</name>
<dbReference type="Proteomes" id="UP000318422">
    <property type="component" value="Unassembled WGS sequence"/>
</dbReference>
<dbReference type="RefSeq" id="WP_141354839.1">
    <property type="nucleotide sequence ID" value="NZ_BJNV01000096.1"/>
</dbReference>
<accession>A0A4Y4D1B8</accession>